<reference evidence="1" key="1">
    <citation type="submission" date="2018-08" db="EMBL/GenBank/DDBJ databases">
        <title>HSV2 whole genome sequences from clinical isolates.</title>
        <authorList>
            <person name="Roychoudhury P."/>
            <person name="Greninger A.L."/>
            <person name="Jerome K.R."/>
            <person name="Johnston C."/>
            <person name="Wald A."/>
            <person name="Xie H."/>
        </authorList>
    </citation>
    <scope>NUCLEOTIDE SEQUENCE</scope>
    <source>
        <strain evidence="1">2012-10336</strain>
    </source>
</reference>
<organism evidence="1">
    <name type="scientific">Human herpesvirus 2</name>
    <name type="common">HHV-2</name>
    <name type="synonym">Human herpes simplex virus 2</name>
    <dbReference type="NCBI Taxonomy" id="10310"/>
    <lineage>
        <taxon>Viruses</taxon>
        <taxon>Duplodnaviria</taxon>
        <taxon>Heunggongvirae</taxon>
        <taxon>Peploviricota</taxon>
        <taxon>Herviviricetes</taxon>
        <taxon>Herpesvirales</taxon>
        <taxon>Orthoherpesviridae</taxon>
        <taxon>Alphaherpesvirinae</taxon>
        <taxon>Simplexvirus</taxon>
        <taxon>Simplexvirus humanalpha2</taxon>
    </lineage>
</organism>
<accession>A0A481TBQ6</accession>
<protein>
    <submittedName>
        <fullName evidence="1">Uncharacterized protein</fullName>
    </submittedName>
</protein>
<dbReference type="EMBL" id="MH790584">
    <property type="protein sequence ID" value="QBH78527.1"/>
    <property type="molecule type" value="Genomic_DNA"/>
</dbReference>
<organismHost>
    <name type="scientific">Homo sapiens</name>
    <name type="common">Human</name>
    <dbReference type="NCBI Taxonomy" id="9606"/>
</organismHost>
<proteinExistence type="predicted"/>
<name>A0A481TBQ6_HHV2</name>
<sequence length="107" mass="10692">MTAAALYGGAKYRPGTLRNPGRVASTPRRRGVLYGALCPGIPFVGSGPGAVGWECVCVGGGGATAARTKCIAAVPWGGPTGPLNICVCTGPASRTPEPTRGGSRLRP</sequence>
<evidence type="ECO:0000313" key="1">
    <source>
        <dbReference type="EMBL" id="QBH78527.1"/>
    </source>
</evidence>